<name>A0A8J8T495_HALGN</name>
<comment type="caution">
    <text evidence="2">The sequence shown here is derived from an EMBL/GenBank/DDBJ whole genome shotgun (WGS) entry which is preliminary data.</text>
</comment>
<dbReference type="AlphaFoldDB" id="A0A8J8T495"/>
<feature type="region of interest" description="Disordered" evidence="1">
    <location>
        <begin position="115"/>
        <end position="137"/>
    </location>
</feature>
<evidence type="ECO:0000313" key="3">
    <source>
        <dbReference type="Proteomes" id="UP000785679"/>
    </source>
</evidence>
<reference evidence="2" key="1">
    <citation type="submission" date="2019-06" db="EMBL/GenBank/DDBJ databases">
        <authorList>
            <person name="Zheng W."/>
        </authorList>
    </citation>
    <scope>NUCLEOTIDE SEQUENCE</scope>
    <source>
        <strain evidence="2">QDHG01</strain>
    </source>
</reference>
<dbReference type="EMBL" id="RRYP01005849">
    <property type="protein sequence ID" value="TNV81679.1"/>
    <property type="molecule type" value="Genomic_DNA"/>
</dbReference>
<accession>A0A8J8T495</accession>
<evidence type="ECO:0000313" key="2">
    <source>
        <dbReference type="EMBL" id="TNV81679.1"/>
    </source>
</evidence>
<proteinExistence type="predicted"/>
<sequence length="155" mass="17635">MRSFFTLNRSKQSQLLVRCFSSDQQQQQQPDSSSYFVPNEELKFDEKGKLHIFQCHSDVNMLSKLCWFPLPIIAFFGYKVGASIFIAHSIVKTFGWSIPFVIFYRFRNNAVDNAASHQEPQKANTPRIRPVPASGGQCHKQAADRLLPHFGGGRA</sequence>
<keyword evidence="3" id="KW-1185">Reference proteome</keyword>
<feature type="compositionally biased region" description="Polar residues" evidence="1">
    <location>
        <begin position="115"/>
        <end position="124"/>
    </location>
</feature>
<dbReference type="Proteomes" id="UP000785679">
    <property type="component" value="Unassembled WGS sequence"/>
</dbReference>
<protein>
    <submittedName>
        <fullName evidence="2">Uncharacterized protein</fullName>
    </submittedName>
</protein>
<gene>
    <name evidence="2" type="ORF">FGO68_gene1084</name>
</gene>
<evidence type="ECO:0000256" key="1">
    <source>
        <dbReference type="SAM" id="MobiDB-lite"/>
    </source>
</evidence>
<organism evidence="2 3">
    <name type="scientific">Halteria grandinella</name>
    <dbReference type="NCBI Taxonomy" id="5974"/>
    <lineage>
        <taxon>Eukaryota</taxon>
        <taxon>Sar</taxon>
        <taxon>Alveolata</taxon>
        <taxon>Ciliophora</taxon>
        <taxon>Intramacronucleata</taxon>
        <taxon>Spirotrichea</taxon>
        <taxon>Stichotrichia</taxon>
        <taxon>Sporadotrichida</taxon>
        <taxon>Halteriidae</taxon>
        <taxon>Halteria</taxon>
    </lineage>
</organism>